<accession>A0AAD4JHT4</accession>
<keyword evidence="13" id="KW-0472">Membrane</keyword>
<dbReference type="PANTHER" id="PTHR11685">
    <property type="entry name" value="RBR FAMILY RING FINGER AND IBR DOMAIN-CONTAINING"/>
    <property type="match status" value="1"/>
</dbReference>
<dbReference type="EC" id="2.3.2.31" evidence="5"/>
<evidence type="ECO:0000256" key="12">
    <source>
        <dbReference type="PROSITE-ProRule" id="PRU00175"/>
    </source>
</evidence>
<keyword evidence="11" id="KW-0862">Zinc</keyword>
<dbReference type="PROSITE" id="PS51873">
    <property type="entry name" value="TRIAD"/>
    <property type="match status" value="1"/>
</dbReference>
<keyword evidence="9 12" id="KW-0863">Zinc-finger</keyword>
<evidence type="ECO:0000313" key="17">
    <source>
        <dbReference type="Proteomes" id="UP001190926"/>
    </source>
</evidence>
<evidence type="ECO:0000256" key="1">
    <source>
        <dbReference type="ARBA" id="ARBA00001798"/>
    </source>
</evidence>
<dbReference type="InterPro" id="IPR018957">
    <property type="entry name" value="Znf_C3HC4_RING-type"/>
</dbReference>
<evidence type="ECO:0000256" key="6">
    <source>
        <dbReference type="ARBA" id="ARBA00022679"/>
    </source>
</evidence>
<evidence type="ECO:0000256" key="3">
    <source>
        <dbReference type="ARBA" id="ARBA00003976"/>
    </source>
</evidence>
<dbReference type="InterPro" id="IPR013083">
    <property type="entry name" value="Znf_RING/FYVE/PHD"/>
</dbReference>
<dbReference type="Pfam" id="PF22191">
    <property type="entry name" value="IBR_1"/>
    <property type="match status" value="1"/>
</dbReference>
<dbReference type="GO" id="GO:0016567">
    <property type="term" value="P:protein ubiquitination"/>
    <property type="evidence" value="ECO:0007669"/>
    <property type="project" value="InterPro"/>
</dbReference>
<evidence type="ECO:0000256" key="9">
    <source>
        <dbReference type="ARBA" id="ARBA00022771"/>
    </source>
</evidence>
<dbReference type="Proteomes" id="UP001190926">
    <property type="component" value="Unassembled WGS sequence"/>
</dbReference>
<dbReference type="InterPro" id="IPR002867">
    <property type="entry name" value="IBR_dom"/>
</dbReference>
<organism evidence="16 17">
    <name type="scientific">Perilla frutescens var. hirtella</name>
    <name type="common">Perilla citriodora</name>
    <name type="synonym">Perilla setoyensis</name>
    <dbReference type="NCBI Taxonomy" id="608512"/>
    <lineage>
        <taxon>Eukaryota</taxon>
        <taxon>Viridiplantae</taxon>
        <taxon>Streptophyta</taxon>
        <taxon>Embryophyta</taxon>
        <taxon>Tracheophyta</taxon>
        <taxon>Spermatophyta</taxon>
        <taxon>Magnoliopsida</taxon>
        <taxon>eudicotyledons</taxon>
        <taxon>Gunneridae</taxon>
        <taxon>Pentapetalae</taxon>
        <taxon>asterids</taxon>
        <taxon>lamiids</taxon>
        <taxon>Lamiales</taxon>
        <taxon>Lamiaceae</taxon>
        <taxon>Nepetoideae</taxon>
        <taxon>Elsholtzieae</taxon>
        <taxon>Perilla</taxon>
    </lineage>
</organism>
<dbReference type="SMART" id="SM00647">
    <property type="entry name" value="IBR"/>
    <property type="match status" value="2"/>
</dbReference>
<comment type="function">
    <text evidence="3">Might act as an E3 ubiquitin-protein ligase, or as part of E3 complex, which accepts ubiquitin from specific E2 ubiquitin-conjugating enzymes and then transfers it to substrates.</text>
</comment>
<dbReference type="FunFam" id="3.30.40.10:FF:000230">
    <property type="entry name" value="RBR-type E3 ubiquitin transferase"/>
    <property type="match status" value="1"/>
</dbReference>
<comment type="catalytic activity">
    <reaction evidence="1">
        <text>[E2 ubiquitin-conjugating enzyme]-S-ubiquitinyl-L-cysteine + [acceptor protein]-L-lysine = [E2 ubiquitin-conjugating enzyme]-L-cysteine + [acceptor protein]-N(6)-ubiquitinyl-L-lysine.</text>
        <dbReference type="EC" id="2.3.2.31"/>
    </reaction>
</comment>
<sequence>MVSVTLPPLASLKWLSPLKFPGEIPANLEALISTYHQLSTFLRSDSGVSLISFVMYSAGTFLAITLPAWIFLYSRESKKINKPSIRGADFASPVNARSPERTVDDAYLGGMMRDIVAGDVAYEDALIGNDADYAEEIQLQETLLASIFALDLADSPSSSVQGHIVNTELMNIEKAENSSQSFCGICLENKESWQMFENDTCDHSFCYDCTTSHIMAKIQDKVKDIACPAPHCNAVLNFDACRLMIPVDTLVQWDELLCMSLIPESQKLYCPFRDCSALLVNDGGDVVENIRCLVCNRFFCGKCRVPWHSDFTCKEFQKLNAKKGGKEEKIVKVLAKKKSWQKCPKCKMYVEKSEGCVHITCRCRYEFCYRCGAKWSESHGKNCRPKS</sequence>
<dbReference type="EMBL" id="SDAM02000056">
    <property type="protein sequence ID" value="KAH6833676.1"/>
    <property type="molecule type" value="Genomic_DNA"/>
</dbReference>
<dbReference type="PROSITE" id="PS50089">
    <property type="entry name" value="ZF_RING_2"/>
    <property type="match status" value="1"/>
</dbReference>
<dbReference type="CDD" id="cd22584">
    <property type="entry name" value="Rcat_RBR_unk"/>
    <property type="match status" value="1"/>
</dbReference>
<keyword evidence="7" id="KW-0479">Metal-binding</keyword>
<feature type="domain" description="RING-type" evidence="14">
    <location>
        <begin position="183"/>
        <end position="228"/>
    </location>
</feature>
<gene>
    <name evidence="16" type="ORF">C2S53_005324</name>
</gene>
<keyword evidence="17" id="KW-1185">Reference proteome</keyword>
<dbReference type="Gene3D" id="3.30.40.10">
    <property type="entry name" value="Zinc/RING finger domain, C3HC4 (zinc finger)"/>
    <property type="match status" value="1"/>
</dbReference>
<keyword evidence="13" id="KW-0812">Transmembrane</keyword>
<dbReference type="Pfam" id="PF00097">
    <property type="entry name" value="zf-C3HC4"/>
    <property type="match status" value="1"/>
</dbReference>
<dbReference type="CDD" id="cd22582">
    <property type="entry name" value="BRcat_RBR_unk"/>
    <property type="match status" value="1"/>
</dbReference>
<dbReference type="AlphaFoldDB" id="A0AAD4JHT4"/>
<dbReference type="GO" id="GO:0008270">
    <property type="term" value="F:zinc ion binding"/>
    <property type="evidence" value="ECO:0007669"/>
    <property type="project" value="UniProtKB-KW"/>
</dbReference>
<keyword evidence="10" id="KW-0833">Ubl conjugation pathway</keyword>
<comment type="similarity">
    <text evidence="4">Belongs to the RBR family. Ariadne subfamily.</text>
</comment>
<keyword evidence="6" id="KW-0808">Transferase</keyword>
<evidence type="ECO:0000256" key="5">
    <source>
        <dbReference type="ARBA" id="ARBA00012251"/>
    </source>
</evidence>
<name>A0AAD4JHT4_PERFH</name>
<dbReference type="Pfam" id="PF01485">
    <property type="entry name" value="IBR"/>
    <property type="match status" value="1"/>
</dbReference>
<feature type="transmembrane region" description="Helical" evidence="13">
    <location>
        <begin position="50"/>
        <end position="72"/>
    </location>
</feature>
<evidence type="ECO:0000313" key="16">
    <source>
        <dbReference type="EMBL" id="KAH6833676.1"/>
    </source>
</evidence>
<reference evidence="16 17" key="1">
    <citation type="journal article" date="2021" name="Nat. Commun.">
        <title>Incipient diploidization of the medicinal plant Perilla within 10,000 years.</title>
        <authorList>
            <person name="Zhang Y."/>
            <person name="Shen Q."/>
            <person name="Leng L."/>
            <person name="Zhang D."/>
            <person name="Chen S."/>
            <person name="Shi Y."/>
            <person name="Ning Z."/>
            <person name="Chen S."/>
        </authorList>
    </citation>
    <scope>NUCLEOTIDE SEQUENCE [LARGE SCALE GENOMIC DNA]</scope>
    <source>
        <strain evidence="17">cv. PC099</strain>
    </source>
</reference>
<dbReference type="GO" id="GO:0061630">
    <property type="term" value="F:ubiquitin protein ligase activity"/>
    <property type="evidence" value="ECO:0007669"/>
    <property type="project" value="UniProtKB-EC"/>
</dbReference>
<evidence type="ECO:0000256" key="7">
    <source>
        <dbReference type="ARBA" id="ARBA00022723"/>
    </source>
</evidence>
<dbReference type="InterPro" id="IPR031127">
    <property type="entry name" value="E3_UB_ligase_RBR"/>
</dbReference>
<evidence type="ECO:0000256" key="2">
    <source>
        <dbReference type="ARBA" id="ARBA00001947"/>
    </source>
</evidence>
<comment type="cofactor">
    <cofactor evidence="2">
        <name>Zn(2+)</name>
        <dbReference type="ChEBI" id="CHEBI:29105"/>
    </cofactor>
</comment>
<comment type="caution">
    <text evidence="16">The sequence shown here is derived from an EMBL/GenBank/DDBJ whole genome shotgun (WGS) entry which is preliminary data.</text>
</comment>
<dbReference type="InterPro" id="IPR001841">
    <property type="entry name" value="Znf_RING"/>
</dbReference>
<keyword evidence="8" id="KW-0677">Repeat</keyword>
<proteinExistence type="inferred from homology"/>
<evidence type="ECO:0000259" key="14">
    <source>
        <dbReference type="PROSITE" id="PS50089"/>
    </source>
</evidence>
<protein>
    <recommendedName>
        <fullName evidence="5">RBR-type E3 ubiquitin transferase</fullName>
        <ecNumber evidence="5">2.3.2.31</ecNumber>
    </recommendedName>
</protein>
<evidence type="ECO:0000256" key="4">
    <source>
        <dbReference type="ARBA" id="ARBA00005884"/>
    </source>
</evidence>
<feature type="domain" description="RING-type" evidence="15">
    <location>
        <begin position="179"/>
        <end position="387"/>
    </location>
</feature>
<evidence type="ECO:0000256" key="8">
    <source>
        <dbReference type="ARBA" id="ARBA00022737"/>
    </source>
</evidence>
<dbReference type="Gene3D" id="1.20.120.1750">
    <property type="match status" value="1"/>
</dbReference>
<dbReference type="SUPFAM" id="SSF57850">
    <property type="entry name" value="RING/U-box"/>
    <property type="match status" value="3"/>
</dbReference>
<dbReference type="InterPro" id="IPR044066">
    <property type="entry name" value="TRIAD_supradom"/>
</dbReference>
<evidence type="ECO:0000259" key="15">
    <source>
        <dbReference type="PROSITE" id="PS51873"/>
    </source>
</evidence>
<evidence type="ECO:0000256" key="10">
    <source>
        <dbReference type="ARBA" id="ARBA00022786"/>
    </source>
</evidence>
<keyword evidence="13" id="KW-1133">Transmembrane helix</keyword>
<evidence type="ECO:0000256" key="13">
    <source>
        <dbReference type="SAM" id="Phobius"/>
    </source>
</evidence>
<evidence type="ECO:0000256" key="11">
    <source>
        <dbReference type="ARBA" id="ARBA00022833"/>
    </source>
</evidence>